<dbReference type="PANTHER" id="PTHR22801:SF63">
    <property type="entry name" value="C-TYPE LECTIN DOMAIN-CONTAINING PROTEIN"/>
    <property type="match status" value="1"/>
</dbReference>
<dbReference type="Pfam" id="PF00059">
    <property type="entry name" value="Lectin_C"/>
    <property type="match status" value="1"/>
</dbReference>
<reference evidence="3" key="1">
    <citation type="submission" date="2022-11" db="UniProtKB">
        <authorList>
            <consortium name="EnsemblMetazoa"/>
        </authorList>
    </citation>
    <scope>IDENTIFICATION</scope>
</reference>
<dbReference type="EnsemblMetazoa" id="XM_038190700.1">
    <property type="protein sequence ID" value="XP_038046628.1"/>
    <property type="gene ID" value="LOC119720842"/>
</dbReference>
<dbReference type="RefSeq" id="XP_038046628.1">
    <property type="nucleotide sequence ID" value="XM_038190700.1"/>
</dbReference>
<feature type="signal peptide" evidence="1">
    <location>
        <begin position="1"/>
        <end position="20"/>
    </location>
</feature>
<dbReference type="CDD" id="cd00037">
    <property type="entry name" value="CLECT"/>
    <property type="match status" value="1"/>
</dbReference>
<name>A0A913Z469_PATMI</name>
<dbReference type="Gene3D" id="3.10.100.10">
    <property type="entry name" value="Mannose-Binding Protein A, subunit A"/>
    <property type="match status" value="1"/>
</dbReference>
<dbReference type="OrthoDB" id="6285913at2759"/>
<dbReference type="InterPro" id="IPR016186">
    <property type="entry name" value="C-type_lectin-like/link_sf"/>
</dbReference>
<dbReference type="Proteomes" id="UP000887568">
    <property type="component" value="Unplaced"/>
</dbReference>
<keyword evidence="4" id="KW-1185">Reference proteome</keyword>
<dbReference type="PROSITE" id="PS50041">
    <property type="entry name" value="C_TYPE_LECTIN_2"/>
    <property type="match status" value="1"/>
</dbReference>
<protein>
    <recommendedName>
        <fullName evidence="2">C-type lectin domain-containing protein</fullName>
    </recommendedName>
</protein>
<dbReference type="InterPro" id="IPR016187">
    <property type="entry name" value="CTDL_fold"/>
</dbReference>
<organism evidence="3 4">
    <name type="scientific">Patiria miniata</name>
    <name type="common">Bat star</name>
    <name type="synonym">Asterina miniata</name>
    <dbReference type="NCBI Taxonomy" id="46514"/>
    <lineage>
        <taxon>Eukaryota</taxon>
        <taxon>Metazoa</taxon>
        <taxon>Echinodermata</taxon>
        <taxon>Eleutherozoa</taxon>
        <taxon>Asterozoa</taxon>
        <taxon>Asteroidea</taxon>
        <taxon>Valvatacea</taxon>
        <taxon>Valvatida</taxon>
        <taxon>Asterinidae</taxon>
        <taxon>Patiria</taxon>
    </lineage>
</organism>
<dbReference type="SMART" id="SM00034">
    <property type="entry name" value="CLECT"/>
    <property type="match status" value="1"/>
</dbReference>
<evidence type="ECO:0000313" key="3">
    <source>
        <dbReference type="EnsemblMetazoa" id="XP_038046628.1"/>
    </source>
</evidence>
<sequence length="159" mass="18120">MNRLLLVCVFLVAATAAVSAGCSPGYKQRQGGNCYKLYGPNWEWWQYADHICSADGAWLVTIRSEADSVWVNNFFADNRRHMCPDWYWIGATDMAHEGTWRWTEDGSLLDYVNWMSGAPNNDGDEDAVEVYSGTRKWNDNKTSGVWSSKICFICEKKPN</sequence>
<dbReference type="AlphaFoldDB" id="A0A913Z469"/>
<dbReference type="InterPro" id="IPR001304">
    <property type="entry name" value="C-type_lectin-like"/>
</dbReference>
<feature type="chain" id="PRO_5036903380" description="C-type lectin domain-containing protein" evidence="1">
    <location>
        <begin position="21"/>
        <end position="159"/>
    </location>
</feature>
<dbReference type="GeneID" id="119720842"/>
<evidence type="ECO:0000259" key="2">
    <source>
        <dbReference type="PROSITE" id="PS50041"/>
    </source>
</evidence>
<dbReference type="SUPFAM" id="SSF56436">
    <property type="entry name" value="C-type lectin-like"/>
    <property type="match status" value="1"/>
</dbReference>
<accession>A0A913Z469</accession>
<proteinExistence type="predicted"/>
<dbReference type="PROSITE" id="PS51257">
    <property type="entry name" value="PROKAR_LIPOPROTEIN"/>
    <property type="match status" value="1"/>
</dbReference>
<dbReference type="InterPro" id="IPR050801">
    <property type="entry name" value="Ca-Dep_Lectins_ImmuneDev"/>
</dbReference>
<evidence type="ECO:0000313" key="4">
    <source>
        <dbReference type="Proteomes" id="UP000887568"/>
    </source>
</evidence>
<dbReference type="OMA" id="CFVCETH"/>
<dbReference type="PANTHER" id="PTHR22801">
    <property type="entry name" value="LITHOSTATHINE"/>
    <property type="match status" value="1"/>
</dbReference>
<evidence type="ECO:0000256" key="1">
    <source>
        <dbReference type="SAM" id="SignalP"/>
    </source>
</evidence>
<keyword evidence="1" id="KW-0732">Signal</keyword>
<feature type="domain" description="C-type lectin" evidence="2">
    <location>
        <begin position="30"/>
        <end position="139"/>
    </location>
</feature>